<dbReference type="AlphaFoldDB" id="A0A0A9EST9"/>
<dbReference type="EMBL" id="GBRH01194769">
    <property type="protein sequence ID" value="JAE03127.1"/>
    <property type="molecule type" value="Transcribed_RNA"/>
</dbReference>
<name>A0A0A9EST9_ARUDO</name>
<feature type="region of interest" description="Disordered" evidence="1">
    <location>
        <begin position="1"/>
        <end position="33"/>
    </location>
</feature>
<feature type="compositionally biased region" description="Polar residues" evidence="1">
    <location>
        <begin position="1"/>
        <end position="10"/>
    </location>
</feature>
<protein>
    <submittedName>
        <fullName evidence="2">Uncharacterized protein</fullName>
    </submittedName>
</protein>
<organism evidence="2">
    <name type="scientific">Arundo donax</name>
    <name type="common">Giant reed</name>
    <name type="synonym">Donax arundinaceus</name>
    <dbReference type="NCBI Taxonomy" id="35708"/>
    <lineage>
        <taxon>Eukaryota</taxon>
        <taxon>Viridiplantae</taxon>
        <taxon>Streptophyta</taxon>
        <taxon>Embryophyta</taxon>
        <taxon>Tracheophyta</taxon>
        <taxon>Spermatophyta</taxon>
        <taxon>Magnoliopsida</taxon>
        <taxon>Liliopsida</taxon>
        <taxon>Poales</taxon>
        <taxon>Poaceae</taxon>
        <taxon>PACMAD clade</taxon>
        <taxon>Arundinoideae</taxon>
        <taxon>Arundineae</taxon>
        <taxon>Arundo</taxon>
    </lineage>
</organism>
<sequence length="43" mass="4888">MSASRHLGQSSREHPDQPGGAGHQRRRRHIAPGRARMLQKLMM</sequence>
<reference evidence="2" key="1">
    <citation type="submission" date="2014-09" db="EMBL/GenBank/DDBJ databases">
        <authorList>
            <person name="Magalhaes I.L.F."/>
            <person name="Oliveira U."/>
            <person name="Santos F.R."/>
            <person name="Vidigal T.H.D.A."/>
            <person name="Brescovit A.D."/>
            <person name="Santos A.J."/>
        </authorList>
    </citation>
    <scope>NUCLEOTIDE SEQUENCE</scope>
    <source>
        <tissue evidence="2">Shoot tissue taken approximately 20 cm above the soil surface</tissue>
    </source>
</reference>
<evidence type="ECO:0000256" key="1">
    <source>
        <dbReference type="SAM" id="MobiDB-lite"/>
    </source>
</evidence>
<evidence type="ECO:0000313" key="2">
    <source>
        <dbReference type="EMBL" id="JAE03127.1"/>
    </source>
</evidence>
<accession>A0A0A9EST9</accession>
<proteinExistence type="predicted"/>
<reference evidence="2" key="2">
    <citation type="journal article" date="2015" name="Data Brief">
        <title>Shoot transcriptome of the giant reed, Arundo donax.</title>
        <authorList>
            <person name="Barrero R.A."/>
            <person name="Guerrero F.D."/>
            <person name="Moolhuijzen P."/>
            <person name="Goolsby J.A."/>
            <person name="Tidwell J."/>
            <person name="Bellgard S.E."/>
            <person name="Bellgard M.I."/>
        </authorList>
    </citation>
    <scope>NUCLEOTIDE SEQUENCE</scope>
    <source>
        <tissue evidence="2">Shoot tissue taken approximately 20 cm above the soil surface</tissue>
    </source>
</reference>